<keyword evidence="1" id="KW-0472">Membrane</keyword>
<dbReference type="EMBL" id="WNDA01000008">
    <property type="protein sequence ID" value="MTU68837.1"/>
    <property type="molecule type" value="Genomic_DNA"/>
</dbReference>
<gene>
    <name evidence="2" type="ORF">CE91St3_03790</name>
    <name evidence="6" type="ORF">DW828_01360</name>
    <name evidence="3" type="ORF">GMD82_04480</name>
    <name evidence="4" type="ORF">GMD92_07040</name>
    <name evidence="5" type="ORF">GME02_05635</name>
</gene>
<keyword evidence="1" id="KW-0812">Transmembrane</keyword>
<reference evidence="6 7" key="1">
    <citation type="submission" date="2018-08" db="EMBL/GenBank/DDBJ databases">
        <title>A genome reference for cultivated species of the human gut microbiota.</title>
        <authorList>
            <person name="Zou Y."/>
            <person name="Xue W."/>
            <person name="Luo G."/>
        </authorList>
    </citation>
    <scope>NUCLEOTIDE SEQUENCE [LARGE SCALE GENOMIC DNA]</scope>
    <source>
        <strain evidence="6 7">AM34-17</strain>
    </source>
</reference>
<accession>A0A354MJ03</accession>
<evidence type="ECO:0000313" key="10">
    <source>
        <dbReference type="Proteomes" id="UP000482671"/>
    </source>
</evidence>
<dbReference type="EMBL" id="QSII01000001">
    <property type="protein sequence ID" value="RHC90211.1"/>
    <property type="molecule type" value="Genomic_DNA"/>
</dbReference>
<evidence type="ECO:0000313" key="4">
    <source>
        <dbReference type="EMBL" id="MTU68837.1"/>
    </source>
</evidence>
<dbReference type="GeneID" id="49204368"/>
<keyword evidence="1" id="KW-1133">Transmembrane helix</keyword>
<protein>
    <submittedName>
        <fullName evidence="6">Uncharacterized protein</fullName>
    </submittedName>
</protein>
<evidence type="ECO:0000313" key="3">
    <source>
        <dbReference type="EMBL" id="MTU38771.1"/>
    </source>
</evidence>
<dbReference type="OrthoDB" id="1121113at2"/>
<evidence type="ECO:0000313" key="9">
    <source>
        <dbReference type="Proteomes" id="UP000448908"/>
    </source>
</evidence>
<dbReference type="AlphaFoldDB" id="A0A354MJ03"/>
<reference evidence="8 9" key="2">
    <citation type="journal article" date="2019" name="Nat. Med.">
        <title>A library of human gut bacterial isolates paired with longitudinal multiomics data enables mechanistic microbiome research.</title>
        <authorList>
            <person name="Poyet M."/>
            <person name="Groussin M."/>
            <person name="Gibbons S.M."/>
            <person name="Avila-Pacheco J."/>
            <person name="Jiang X."/>
            <person name="Kearney S.M."/>
            <person name="Perrotta A.R."/>
            <person name="Berdy B."/>
            <person name="Zhao S."/>
            <person name="Lieberman T.D."/>
            <person name="Swanson P.K."/>
            <person name="Smith M."/>
            <person name="Roesemann S."/>
            <person name="Alexander J.E."/>
            <person name="Rich S.A."/>
            <person name="Livny J."/>
            <person name="Vlamakis H."/>
            <person name="Clish C."/>
            <person name="Bullock K."/>
            <person name="Deik A."/>
            <person name="Scott J."/>
            <person name="Pierce K.A."/>
            <person name="Xavier R.J."/>
            <person name="Alm E.J."/>
        </authorList>
    </citation>
    <scope>NUCLEOTIDE SEQUENCE [LARGE SCALE GENOMIC DNA]</scope>
    <source>
        <strain evidence="5 10">BIOML-A11</strain>
        <strain evidence="4 9">BIOML-A16</strain>
        <strain evidence="3 8">BIOML-A29</strain>
    </source>
</reference>
<dbReference type="EMBL" id="WNCN01000005">
    <property type="protein sequence ID" value="MTU38771.1"/>
    <property type="molecule type" value="Genomic_DNA"/>
</dbReference>
<reference evidence="2" key="3">
    <citation type="submission" date="2022-01" db="EMBL/GenBank/DDBJ databases">
        <title>Novel bile acid biosynthetic pathways are enriched in the microbiome of centenarians.</title>
        <authorList>
            <person name="Sato Y."/>
            <person name="Atarashi K."/>
            <person name="Plichta R.D."/>
            <person name="Arai Y."/>
            <person name="Sasajima S."/>
            <person name="Kearney M.S."/>
            <person name="Suda W."/>
            <person name="Takeshita K."/>
            <person name="Sasaki T."/>
            <person name="Okamoto S."/>
            <person name="Skelly N.A."/>
            <person name="Okamura Y."/>
            <person name="Vlamakis H."/>
            <person name="Li Y."/>
            <person name="Tanoue T."/>
            <person name="Takei H."/>
            <person name="Nittono H."/>
            <person name="Narushima S."/>
            <person name="Irie J."/>
            <person name="Itoh H."/>
            <person name="Moriya K."/>
            <person name="Sugiura Y."/>
            <person name="Suematsu M."/>
            <person name="Moritoki N."/>
            <person name="Shibata S."/>
            <person name="Littman R.D."/>
            <person name="Fischbach A.M."/>
            <person name="Uwamino Y."/>
            <person name="Inoue T."/>
            <person name="Honda A."/>
            <person name="Hattori M."/>
            <person name="Murai T."/>
            <person name="Xavier J.R."/>
            <person name="Hirose N."/>
            <person name="Honda K."/>
        </authorList>
    </citation>
    <scope>NUCLEOTIDE SEQUENCE</scope>
    <source>
        <strain evidence="2">CE91-St3</strain>
    </source>
</reference>
<dbReference type="Proteomes" id="UP000434916">
    <property type="component" value="Unassembled WGS sequence"/>
</dbReference>
<organism evidence="6 7">
    <name type="scientific">Parabacteroides merdae</name>
    <dbReference type="NCBI Taxonomy" id="46503"/>
    <lineage>
        <taxon>Bacteria</taxon>
        <taxon>Pseudomonadati</taxon>
        <taxon>Bacteroidota</taxon>
        <taxon>Bacteroidia</taxon>
        <taxon>Bacteroidales</taxon>
        <taxon>Tannerellaceae</taxon>
        <taxon>Parabacteroides</taxon>
    </lineage>
</organism>
<keyword evidence="8" id="KW-1185">Reference proteome</keyword>
<dbReference type="Proteomes" id="UP000286260">
    <property type="component" value="Unassembled WGS sequence"/>
</dbReference>
<evidence type="ECO:0000313" key="2">
    <source>
        <dbReference type="EMBL" id="GKH70516.1"/>
    </source>
</evidence>
<sequence>MALFSFYNVRKPRQFDHKPIYWDPHKEAMEDRIRKVKREIGMEEELSIDDYKAEIKGSFVEGTSHLKKSRDNGHDSRSRTYKNMKLLLAAAILGGIFWYLFM</sequence>
<dbReference type="Proteomes" id="UP001055114">
    <property type="component" value="Unassembled WGS sequence"/>
</dbReference>
<dbReference type="EMBL" id="WNDD01000005">
    <property type="protein sequence ID" value="MTV01153.1"/>
    <property type="molecule type" value="Genomic_DNA"/>
</dbReference>
<evidence type="ECO:0000313" key="8">
    <source>
        <dbReference type="Proteomes" id="UP000434916"/>
    </source>
</evidence>
<dbReference type="Proteomes" id="UP000482671">
    <property type="component" value="Unassembled WGS sequence"/>
</dbReference>
<evidence type="ECO:0000313" key="6">
    <source>
        <dbReference type="EMBL" id="RHC90211.1"/>
    </source>
</evidence>
<comment type="caution">
    <text evidence="6">The sequence shown here is derived from an EMBL/GenBank/DDBJ whole genome shotgun (WGS) entry which is preliminary data.</text>
</comment>
<dbReference type="RefSeq" id="WP_005634715.1">
    <property type="nucleotide sequence ID" value="NZ_BAABYG010000001.1"/>
</dbReference>
<name>A0A354MJ03_9BACT</name>
<evidence type="ECO:0000313" key="7">
    <source>
        <dbReference type="Proteomes" id="UP000286260"/>
    </source>
</evidence>
<dbReference type="EMBL" id="BQNZ01000001">
    <property type="protein sequence ID" value="GKH70516.1"/>
    <property type="molecule type" value="Genomic_DNA"/>
</dbReference>
<evidence type="ECO:0000313" key="5">
    <source>
        <dbReference type="EMBL" id="MTV01153.1"/>
    </source>
</evidence>
<feature type="transmembrane region" description="Helical" evidence="1">
    <location>
        <begin position="84"/>
        <end position="101"/>
    </location>
</feature>
<dbReference type="Proteomes" id="UP000448908">
    <property type="component" value="Unassembled WGS sequence"/>
</dbReference>
<proteinExistence type="predicted"/>
<dbReference type="STRING" id="46503.ERS852463_03039"/>
<evidence type="ECO:0000256" key="1">
    <source>
        <dbReference type="SAM" id="Phobius"/>
    </source>
</evidence>